<dbReference type="Pfam" id="PF03176">
    <property type="entry name" value="MMPL"/>
    <property type="match status" value="2"/>
</dbReference>
<feature type="transmembrane region" description="Helical" evidence="6">
    <location>
        <begin position="738"/>
        <end position="757"/>
    </location>
</feature>
<feature type="transmembrane region" description="Helical" evidence="6">
    <location>
        <begin position="427"/>
        <end position="447"/>
    </location>
</feature>
<dbReference type="PANTHER" id="PTHR33406:SF13">
    <property type="entry name" value="MEMBRANE PROTEIN YDFJ"/>
    <property type="match status" value="1"/>
</dbReference>
<name>A0A1H3VR08_9BACT</name>
<evidence type="ECO:0000256" key="4">
    <source>
        <dbReference type="ARBA" id="ARBA00022989"/>
    </source>
</evidence>
<protein>
    <submittedName>
        <fullName evidence="8">Predicted exporter</fullName>
    </submittedName>
</protein>
<feature type="transmembrane region" description="Helical" evidence="6">
    <location>
        <begin position="382"/>
        <end position="406"/>
    </location>
</feature>
<feature type="transmembrane region" description="Helical" evidence="6">
    <location>
        <begin position="264"/>
        <end position="281"/>
    </location>
</feature>
<dbReference type="AlphaFoldDB" id="A0A1H3VR08"/>
<dbReference type="STRING" id="37625.SAMN05660420_00194"/>
<feature type="transmembrane region" description="Helical" evidence="6">
    <location>
        <begin position="314"/>
        <end position="337"/>
    </location>
</feature>
<keyword evidence="3 6" id="KW-0812">Transmembrane</keyword>
<dbReference type="InterPro" id="IPR004869">
    <property type="entry name" value="MMPL_dom"/>
</dbReference>
<dbReference type="Proteomes" id="UP000199409">
    <property type="component" value="Unassembled WGS sequence"/>
</dbReference>
<keyword evidence="5 6" id="KW-0472">Membrane</keyword>
<evidence type="ECO:0000256" key="5">
    <source>
        <dbReference type="ARBA" id="ARBA00023136"/>
    </source>
</evidence>
<dbReference type="PANTHER" id="PTHR33406">
    <property type="entry name" value="MEMBRANE PROTEIN MJ1562-RELATED"/>
    <property type="match status" value="1"/>
</dbReference>
<evidence type="ECO:0000256" key="6">
    <source>
        <dbReference type="SAM" id="Phobius"/>
    </source>
</evidence>
<evidence type="ECO:0000256" key="2">
    <source>
        <dbReference type="ARBA" id="ARBA00022475"/>
    </source>
</evidence>
<dbReference type="GO" id="GO:0005886">
    <property type="term" value="C:plasma membrane"/>
    <property type="evidence" value="ECO:0007669"/>
    <property type="project" value="UniProtKB-SubCell"/>
</dbReference>
<dbReference type="Gene3D" id="1.20.1640.10">
    <property type="entry name" value="Multidrug efflux transporter AcrB transmembrane domain"/>
    <property type="match status" value="2"/>
</dbReference>
<gene>
    <name evidence="8" type="ORF">SAMN05660420_00194</name>
</gene>
<dbReference type="RefSeq" id="WP_092344064.1">
    <property type="nucleotide sequence ID" value="NZ_FNQN01000001.1"/>
</dbReference>
<feature type="transmembrane region" description="Helical" evidence="6">
    <location>
        <begin position="288"/>
        <end position="308"/>
    </location>
</feature>
<accession>A0A1H3VR08</accession>
<organism evidence="8 9">
    <name type="scientific">Desulfuromusa kysingii</name>
    <dbReference type="NCBI Taxonomy" id="37625"/>
    <lineage>
        <taxon>Bacteria</taxon>
        <taxon>Pseudomonadati</taxon>
        <taxon>Thermodesulfobacteriota</taxon>
        <taxon>Desulfuromonadia</taxon>
        <taxon>Desulfuromonadales</taxon>
        <taxon>Geopsychrobacteraceae</taxon>
        <taxon>Desulfuromusa</taxon>
    </lineage>
</organism>
<dbReference type="EMBL" id="FNQN01000001">
    <property type="protein sequence ID" value="SDZ76548.1"/>
    <property type="molecule type" value="Genomic_DNA"/>
</dbReference>
<feature type="transmembrane region" description="Helical" evidence="6">
    <location>
        <begin position="763"/>
        <end position="787"/>
    </location>
</feature>
<evidence type="ECO:0000259" key="7">
    <source>
        <dbReference type="Pfam" id="PF03176"/>
    </source>
</evidence>
<keyword evidence="9" id="KW-1185">Reference proteome</keyword>
<feature type="transmembrane region" description="Helical" evidence="6">
    <location>
        <begin position="704"/>
        <end position="726"/>
    </location>
</feature>
<sequence>MGLITLCYRRFQRRRGWLLLLLLILLALASWKISQLQIEESISAMLPDGKSLVAHDFQLLQQAPFARQLVIHLRADPEIDSHDLLVATDQLRLALPAELFKGPLSGPGEMTTSPLFNQLGQYLPVLVNAEDLQQIAAQLEPEEIDQHLAADLAQLLQPQGMVLKETIRRDPLQLEGLVLQKLSSLNPIPEVRLQDGHFLSRDGHSSLILADTPISMTDAVGSKALLDAFAVACQQLPDGIQANLISGHAYTLANAQTIQKDMKLVLLVSGMGILLLFFLFLRSIRALFVYLLPLFSMAMALVVTAAWFKPLSGITVGFGAVLLGITIDFGLHVYFALRYGRCQQGREQLLCAVSRPVLFGALTTLAAFAVLLSSALPGQRQLAIFAMAGIVTALLLALLVLPHFIGPNKENGASSLRQLRRHVYDRIPSLRIAVLLIWLGVVGFAAVQAQDLKINAELRQLSYLPPALQQAEQALGETWGNMRSRALVFASAPDLEGALELNEDIWRKLQGHGMLKDIVSLAPLLPSQQTQQQNLHAWRTLWQERQATVRDLLQLTGQKYGFADNAFDPFWERLNEPERLVTPELLERWGLEKALNNLLLKNDQGYQLLTLIPDQADLIQQLGEDFADLPGITLVSQRRFSQQLSYEIGADFSRFITLAGVAVLVLLVLLFRRIPEVLLALLPVLTGVLVMFGGMGWLGLEMNLFNVVASILIIGLGVDYGIFMVCHGQQEEHLASSRAILISGLTTLIGFGALVLAKHPALHSIGLTVLLGISAAVPTAVLVIPAFRPKRH</sequence>
<proteinExistence type="predicted"/>
<keyword evidence="4 6" id="KW-1133">Transmembrane helix</keyword>
<evidence type="ECO:0000256" key="3">
    <source>
        <dbReference type="ARBA" id="ARBA00022692"/>
    </source>
</evidence>
<feature type="domain" description="Membrane transport protein MMPL" evidence="7">
    <location>
        <begin position="654"/>
        <end position="787"/>
    </location>
</feature>
<feature type="transmembrane region" description="Helical" evidence="6">
    <location>
        <begin position="357"/>
        <end position="376"/>
    </location>
</feature>
<evidence type="ECO:0000256" key="1">
    <source>
        <dbReference type="ARBA" id="ARBA00004651"/>
    </source>
</evidence>
<feature type="domain" description="Membrane transport protein MMPL" evidence="7">
    <location>
        <begin position="195"/>
        <end position="403"/>
    </location>
</feature>
<evidence type="ECO:0000313" key="8">
    <source>
        <dbReference type="EMBL" id="SDZ76548.1"/>
    </source>
</evidence>
<keyword evidence="2" id="KW-1003">Cell membrane</keyword>
<dbReference type="SUPFAM" id="SSF82866">
    <property type="entry name" value="Multidrug efflux transporter AcrB transmembrane domain"/>
    <property type="match status" value="2"/>
</dbReference>
<feature type="transmembrane region" description="Helical" evidence="6">
    <location>
        <begin position="652"/>
        <end position="671"/>
    </location>
</feature>
<reference evidence="8 9" key="1">
    <citation type="submission" date="2016-10" db="EMBL/GenBank/DDBJ databases">
        <authorList>
            <person name="de Groot N.N."/>
        </authorList>
    </citation>
    <scope>NUCLEOTIDE SEQUENCE [LARGE SCALE GENOMIC DNA]</scope>
    <source>
        <strain evidence="8 9">DSM 7343</strain>
    </source>
</reference>
<feature type="transmembrane region" description="Helical" evidence="6">
    <location>
        <begin position="678"/>
        <end position="698"/>
    </location>
</feature>
<dbReference type="InterPro" id="IPR050545">
    <property type="entry name" value="Mycobact_MmpL"/>
</dbReference>
<evidence type="ECO:0000313" key="9">
    <source>
        <dbReference type="Proteomes" id="UP000199409"/>
    </source>
</evidence>
<dbReference type="OrthoDB" id="9780358at2"/>
<comment type="subcellular location">
    <subcellularLocation>
        <location evidence="1">Cell membrane</location>
        <topology evidence="1">Multi-pass membrane protein</topology>
    </subcellularLocation>
</comment>